<dbReference type="PANTHER" id="PTHR42954:SF2">
    <property type="entry name" value="FE(2+) TRANSPORT PROTEIN A"/>
    <property type="match status" value="1"/>
</dbReference>
<sequence>MSSTSLSATDGQAADLGALPVGFQGRIRAIQVDAGTSGPLPGPELERRLLELGFTEGAPVEILHQGLFRDPIAVRVAGTTVALRRREARAVLVEPA</sequence>
<keyword evidence="4" id="KW-1185">Reference proteome</keyword>
<dbReference type="InterPro" id="IPR008988">
    <property type="entry name" value="Transcriptional_repressor_C"/>
</dbReference>
<accession>A0ABT1X5J6</accession>
<comment type="caution">
    <text evidence="3">The sequence shown here is derived from an EMBL/GenBank/DDBJ whole genome shotgun (WGS) entry which is preliminary data.</text>
</comment>
<name>A0ABT1X5J6_9PROT</name>
<reference evidence="3 4" key="1">
    <citation type="submission" date="2022-06" db="EMBL/GenBank/DDBJ databases">
        <title>Roseomonas CN29.</title>
        <authorList>
            <person name="Cheng Y."/>
            <person name="He X."/>
        </authorList>
    </citation>
    <scope>NUCLEOTIDE SEQUENCE [LARGE SCALE GENOMIC DNA]</scope>
    <source>
        <strain evidence="3 4">CN29</strain>
    </source>
</reference>
<dbReference type="Proteomes" id="UP001524642">
    <property type="component" value="Unassembled WGS sequence"/>
</dbReference>
<evidence type="ECO:0000256" key="1">
    <source>
        <dbReference type="ARBA" id="ARBA00023004"/>
    </source>
</evidence>
<evidence type="ECO:0000313" key="4">
    <source>
        <dbReference type="Proteomes" id="UP001524642"/>
    </source>
</evidence>
<dbReference type="InterPro" id="IPR007167">
    <property type="entry name" value="Fe-transptr_FeoA-like"/>
</dbReference>
<dbReference type="InterPro" id="IPR052713">
    <property type="entry name" value="FeoA"/>
</dbReference>
<protein>
    <submittedName>
        <fullName evidence="3">Ferrous iron transport protein A</fullName>
    </submittedName>
</protein>
<dbReference type="EMBL" id="JANJOU010000007">
    <property type="protein sequence ID" value="MCR0982442.1"/>
    <property type="molecule type" value="Genomic_DNA"/>
</dbReference>
<organism evidence="3 4">
    <name type="scientific">Roseomonas populi</name>
    <dbReference type="NCBI Taxonomy" id="3121582"/>
    <lineage>
        <taxon>Bacteria</taxon>
        <taxon>Pseudomonadati</taxon>
        <taxon>Pseudomonadota</taxon>
        <taxon>Alphaproteobacteria</taxon>
        <taxon>Acetobacterales</taxon>
        <taxon>Roseomonadaceae</taxon>
        <taxon>Roseomonas</taxon>
    </lineage>
</organism>
<dbReference type="SMART" id="SM00899">
    <property type="entry name" value="FeoA"/>
    <property type="match status" value="1"/>
</dbReference>
<dbReference type="PANTHER" id="PTHR42954">
    <property type="entry name" value="FE(2+) TRANSPORT PROTEIN A"/>
    <property type="match status" value="1"/>
</dbReference>
<dbReference type="Gene3D" id="2.30.30.90">
    <property type="match status" value="1"/>
</dbReference>
<feature type="domain" description="Ferrous iron transporter FeoA-like" evidence="2">
    <location>
        <begin position="14"/>
        <end position="95"/>
    </location>
</feature>
<dbReference type="RefSeq" id="WP_257716111.1">
    <property type="nucleotide sequence ID" value="NZ_JANJOU010000007.1"/>
</dbReference>
<keyword evidence="1" id="KW-0408">Iron</keyword>
<evidence type="ECO:0000259" key="2">
    <source>
        <dbReference type="SMART" id="SM00899"/>
    </source>
</evidence>
<proteinExistence type="predicted"/>
<dbReference type="InterPro" id="IPR038157">
    <property type="entry name" value="FeoA_core_dom"/>
</dbReference>
<dbReference type="SUPFAM" id="SSF50037">
    <property type="entry name" value="C-terminal domain of transcriptional repressors"/>
    <property type="match status" value="1"/>
</dbReference>
<dbReference type="Pfam" id="PF04023">
    <property type="entry name" value="FeoA"/>
    <property type="match status" value="1"/>
</dbReference>
<evidence type="ECO:0000313" key="3">
    <source>
        <dbReference type="EMBL" id="MCR0982442.1"/>
    </source>
</evidence>
<gene>
    <name evidence="3" type="ORF">NRP21_10310</name>
</gene>